<evidence type="ECO:0000313" key="1">
    <source>
        <dbReference type="EMBL" id="NMM41500.1"/>
    </source>
</evidence>
<dbReference type="RefSeq" id="WP_169020446.1">
    <property type="nucleotide sequence ID" value="NZ_JABBMT010000017.1"/>
</dbReference>
<comment type="caution">
    <text evidence="1">The sequence shown here is derived from an EMBL/GenBank/DDBJ whole genome shotgun (WGS) entry which is preliminary data.</text>
</comment>
<organism evidence="1 2">
    <name type="scientific">Pseudoalteromonas arctica</name>
    <dbReference type="NCBI Taxonomy" id="394751"/>
    <lineage>
        <taxon>Bacteria</taxon>
        <taxon>Pseudomonadati</taxon>
        <taxon>Pseudomonadota</taxon>
        <taxon>Gammaproteobacteria</taxon>
        <taxon>Alteromonadales</taxon>
        <taxon>Pseudoalteromonadaceae</taxon>
        <taxon>Pseudoalteromonas</taxon>
    </lineage>
</organism>
<dbReference type="Proteomes" id="UP000570493">
    <property type="component" value="Unassembled WGS sequence"/>
</dbReference>
<keyword evidence="2" id="KW-1185">Reference proteome</keyword>
<sequence length="71" mass="8047">MYFDLFYPAPILFVDEAGLLQQGSLASLNAQQHHDFVHDAFNYQKVPSLKTVVVADQSDETITQLEEYVSL</sequence>
<reference evidence="1" key="1">
    <citation type="submission" date="2020-04" db="EMBL/GenBank/DDBJ databases">
        <title>Genome Sequencing for Pseudoaltermonas arctica.</title>
        <authorList>
            <person name="Elkins N.S."/>
        </authorList>
    </citation>
    <scope>NUCLEOTIDE SEQUENCE [LARGE SCALE GENOMIC DNA]</scope>
    <source>
        <strain evidence="1">NEC-BIFX-2020_0012</strain>
    </source>
</reference>
<gene>
    <name evidence="1" type="ORF">HHO47_11895</name>
</gene>
<proteinExistence type="predicted"/>
<dbReference type="EMBL" id="JABBMT010000017">
    <property type="protein sequence ID" value="NMM41500.1"/>
    <property type="molecule type" value="Genomic_DNA"/>
</dbReference>
<accession>A0A7Y0DTX4</accession>
<evidence type="ECO:0000313" key="2">
    <source>
        <dbReference type="Proteomes" id="UP000570493"/>
    </source>
</evidence>
<name>A0A7Y0DTX4_9GAMM</name>
<dbReference type="AlphaFoldDB" id="A0A7Y0DTX4"/>
<protein>
    <submittedName>
        <fullName evidence="1">Uncharacterized protein</fullName>
    </submittedName>
</protein>